<dbReference type="Proteomes" id="UP001218218">
    <property type="component" value="Unassembled WGS sequence"/>
</dbReference>
<feature type="compositionally biased region" description="Basic and acidic residues" evidence="1">
    <location>
        <begin position="186"/>
        <end position="200"/>
    </location>
</feature>
<evidence type="ECO:0000256" key="2">
    <source>
        <dbReference type="SAM" id="SignalP"/>
    </source>
</evidence>
<keyword evidence="4" id="KW-1185">Reference proteome</keyword>
<feature type="signal peptide" evidence="2">
    <location>
        <begin position="1"/>
        <end position="22"/>
    </location>
</feature>
<evidence type="ECO:0000256" key="1">
    <source>
        <dbReference type="SAM" id="MobiDB-lite"/>
    </source>
</evidence>
<dbReference type="AlphaFoldDB" id="A0AAD7EB03"/>
<evidence type="ECO:0000313" key="3">
    <source>
        <dbReference type="EMBL" id="KAJ7307862.1"/>
    </source>
</evidence>
<protein>
    <submittedName>
        <fullName evidence="3">Uncharacterized protein</fullName>
    </submittedName>
</protein>
<organism evidence="3 4">
    <name type="scientific">Mycena albidolilacea</name>
    <dbReference type="NCBI Taxonomy" id="1033008"/>
    <lineage>
        <taxon>Eukaryota</taxon>
        <taxon>Fungi</taxon>
        <taxon>Dikarya</taxon>
        <taxon>Basidiomycota</taxon>
        <taxon>Agaricomycotina</taxon>
        <taxon>Agaricomycetes</taxon>
        <taxon>Agaricomycetidae</taxon>
        <taxon>Agaricales</taxon>
        <taxon>Marasmiineae</taxon>
        <taxon>Mycenaceae</taxon>
        <taxon>Mycena</taxon>
    </lineage>
</organism>
<sequence>MSSTIFPLVRRLLLQLFSPSLFKHDGSCAANSCLSLMSSLTKANTSHLWSLIALDSSSGFLYQLTHSFAPYKIFHSTPSHTEMSTETSSRAPTLTASEDKALKAEALRCADDDARPVPAELHMWLERYGAPPSTLDQRTNLIMPRLAALYARIAARRARVDNLINLRAQAIKASAHKWPRPCCHPHHPDNLEQEQNKRREEEALKKVQQEQARAAAKARVDHLDDLRAKAIKASAHKWPRSRCQPDHLDNLERGVSKK</sequence>
<keyword evidence="2" id="KW-0732">Signal</keyword>
<proteinExistence type="predicted"/>
<evidence type="ECO:0000313" key="4">
    <source>
        <dbReference type="Proteomes" id="UP001218218"/>
    </source>
</evidence>
<dbReference type="EMBL" id="JARIHO010000086">
    <property type="protein sequence ID" value="KAJ7307862.1"/>
    <property type="molecule type" value="Genomic_DNA"/>
</dbReference>
<comment type="caution">
    <text evidence="3">The sequence shown here is derived from an EMBL/GenBank/DDBJ whole genome shotgun (WGS) entry which is preliminary data.</text>
</comment>
<reference evidence="3" key="1">
    <citation type="submission" date="2023-03" db="EMBL/GenBank/DDBJ databases">
        <title>Massive genome expansion in bonnet fungi (Mycena s.s.) driven by repeated elements and novel gene families across ecological guilds.</title>
        <authorList>
            <consortium name="Lawrence Berkeley National Laboratory"/>
            <person name="Harder C.B."/>
            <person name="Miyauchi S."/>
            <person name="Viragh M."/>
            <person name="Kuo A."/>
            <person name="Thoen E."/>
            <person name="Andreopoulos B."/>
            <person name="Lu D."/>
            <person name="Skrede I."/>
            <person name="Drula E."/>
            <person name="Henrissat B."/>
            <person name="Morin E."/>
            <person name="Kohler A."/>
            <person name="Barry K."/>
            <person name="LaButti K."/>
            <person name="Morin E."/>
            <person name="Salamov A."/>
            <person name="Lipzen A."/>
            <person name="Mereny Z."/>
            <person name="Hegedus B."/>
            <person name="Baldrian P."/>
            <person name="Stursova M."/>
            <person name="Weitz H."/>
            <person name="Taylor A."/>
            <person name="Grigoriev I.V."/>
            <person name="Nagy L.G."/>
            <person name="Martin F."/>
            <person name="Kauserud H."/>
        </authorList>
    </citation>
    <scope>NUCLEOTIDE SEQUENCE</scope>
    <source>
        <strain evidence="3">CBHHK002</strain>
    </source>
</reference>
<feature type="chain" id="PRO_5042072972" evidence="2">
    <location>
        <begin position="23"/>
        <end position="258"/>
    </location>
</feature>
<feature type="region of interest" description="Disordered" evidence="1">
    <location>
        <begin position="179"/>
        <end position="200"/>
    </location>
</feature>
<name>A0AAD7EB03_9AGAR</name>
<feature type="compositionally biased region" description="Basic and acidic residues" evidence="1">
    <location>
        <begin position="243"/>
        <end position="258"/>
    </location>
</feature>
<gene>
    <name evidence="3" type="ORF">DFH08DRAFT_975253</name>
</gene>
<feature type="region of interest" description="Disordered" evidence="1">
    <location>
        <begin position="233"/>
        <end position="258"/>
    </location>
</feature>
<accession>A0AAD7EB03</accession>